<dbReference type="InterPro" id="IPR016047">
    <property type="entry name" value="M23ase_b-sheet_dom"/>
</dbReference>
<dbReference type="Gene3D" id="2.70.70.10">
    <property type="entry name" value="Glucose Permease (Domain IIA)"/>
    <property type="match status" value="1"/>
</dbReference>
<dbReference type="InterPro" id="IPR050570">
    <property type="entry name" value="Cell_wall_metabolism_enzyme"/>
</dbReference>
<organism evidence="3">
    <name type="scientific">Halalkalibacterium halodurans</name>
    <name type="common">Bacillus halodurans</name>
    <dbReference type="NCBI Taxonomy" id="86665"/>
    <lineage>
        <taxon>Bacteria</taxon>
        <taxon>Bacillati</taxon>
        <taxon>Bacillota</taxon>
        <taxon>Bacilli</taxon>
        <taxon>Bacillales</taxon>
        <taxon>Bacillaceae</taxon>
        <taxon>Halalkalibacterium (ex Joshi et al. 2022)</taxon>
    </lineage>
</organism>
<evidence type="ECO:0000313" key="3">
    <source>
        <dbReference type="EMBL" id="KOO37850.1"/>
    </source>
</evidence>
<evidence type="ECO:0000256" key="1">
    <source>
        <dbReference type="ARBA" id="ARBA00022729"/>
    </source>
</evidence>
<protein>
    <submittedName>
        <fullName evidence="3">Peptidase M23</fullName>
    </submittedName>
</protein>
<dbReference type="GO" id="GO:0004222">
    <property type="term" value="F:metalloendopeptidase activity"/>
    <property type="evidence" value="ECO:0007669"/>
    <property type="project" value="TreeGrafter"/>
</dbReference>
<dbReference type="SUPFAM" id="SSF51261">
    <property type="entry name" value="Duplicated hybrid motif"/>
    <property type="match status" value="1"/>
</dbReference>
<proteinExistence type="predicted"/>
<dbReference type="GeneID" id="87598974"/>
<evidence type="ECO:0000259" key="2">
    <source>
        <dbReference type="Pfam" id="PF01551"/>
    </source>
</evidence>
<accession>A0A0M0KG68</accession>
<dbReference type="PATRIC" id="fig|136160.3.peg.732"/>
<dbReference type="RefSeq" id="WP_053430348.1">
    <property type="nucleotide sequence ID" value="NZ_CP040441.1"/>
</dbReference>
<dbReference type="CDD" id="cd12797">
    <property type="entry name" value="M23_peptidase"/>
    <property type="match status" value="1"/>
</dbReference>
<gene>
    <name evidence="3" type="ORF">AMD02_02545</name>
</gene>
<reference evidence="3" key="1">
    <citation type="submission" date="2015-08" db="EMBL/GenBank/DDBJ databases">
        <title>Complete DNA Sequence of Pseudomonas syringae pv. actinidiae, the Causal Agent of Kiwifruit Canker Disease.</title>
        <authorList>
            <person name="Rikkerink E.H.A."/>
            <person name="Fineran P.C."/>
        </authorList>
    </citation>
    <scope>NUCLEOTIDE SEQUENCE</scope>
    <source>
        <strain evidence="3">DSM 13666</strain>
    </source>
</reference>
<keyword evidence="1" id="KW-0732">Signal</keyword>
<sequence>MKRIAIILLTLTSILFVQHVPEGLAKASNELSLEQKYEQRLTLYEKMEAITNVPWYYLAAVDTYERGLRRAQKDRPAEEGLIAIYFSPQQWVGPLNPDLEDTNPLSISMFNGVGLDGNGDGVADRNNDEDVLYTFARYLESYGFKEEDFRIALWEYYQREQSVNIIYGHANVYKTFKTLDLDDHTFPLPLHHNYSYRSTWGDRRGWGGRRIHEGTDIFANYNVPVMATAYGIVEIKGWNKYGGWRIGVRDLDNVYHYYAHLSGFEKGVEKGTVVAPGDVIGYVGSSGYGKPGTQGKFPPHLHYGMYRDNGYTEWSFDPYPSLKSWERKAYQERKKKK</sequence>
<name>A0A0M0KG68_ALKHA</name>
<dbReference type="PANTHER" id="PTHR21666">
    <property type="entry name" value="PEPTIDASE-RELATED"/>
    <property type="match status" value="1"/>
</dbReference>
<comment type="caution">
    <text evidence="3">The sequence shown here is derived from an EMBL/GenBank/DDBJ whole genome shotgun (WGS) entry which is preliminary data.</text>
</comment>
<dbReference type="InterPro" id="IPR011055">
    <property type="entry name" value="Dup_hybrid_motif"/>
</dbReference>
<dbReference type="PANTHER" id="PTHR21666:SF289">
    <property type="entry name" value="L-ALA--D-GLU ENDOPEPTIDASE"/>
    <property type="match status" value="1"/>
</dbReference>
<feature type="domain" description="M23ase beta-sheet core" evidence="2">
    <location>
        <begin position="211"/>
        <end position="309"/>
    </location>
</feature>
<dbReference type="AlphaFoldDB" id="A0A0M0KG68"/>
<dbReference type="Pfam" id="PF01551">
    <property type="entry name" value="Peptidase_M23"/>
    <property type="match status" value="1"/>
</dbReference>
<dbReference type="EMBL" id="LILD01000001">
    <property type="protein sequence ID" value="KOO37850.1"/>
    <property type="molecule type" value="Genomic_DNA"/>
</dbReference>